<keyword evidence="2" id="KW-1185">Reference proteome</keyword>
<dbReference type="Proteomes" id="UP001148838">
    <property type="component" value="Unassembled WGS sequence"/>
</dbReference>
<gene>
    <name evidence="1" type="ORF">ANN_25318</name>
</gene>
<organism evidence="1 2">
    <name type="scientific">Periplaneta americana</name>
    <name type="common">American cockroach</name>
    <name type="synonym">Blatta americana</name>
    <dbReference type="NCBI Taxonomy" id="6978"/>
    <lineage>
        <taxon>Eukaryota</taxon>
        <taxon>Metazoa</taxon>
        <taxon>Ecdysozoa</taxon>
        <taxon>Arthropoda</taxon>
        <taxon>Hexapoda</taxon>
        <taxon>Insecta</taxon>
        <taxon>Pterygota</taxon>
        <taxon>Neoptera</taxon>
        <taxon>Polyneoptera</taxon>
        <taxon>Dictyoptera</taxon>
        <taxon>Blattodea</taxon>
        <taxon>Blattoidea</taxon>
        <taxon>Blattidae</taxon>
        <taxon>Blattinae</taxon>
        <taxon>Periplaneta</taxon>
    </lineage>
</organism>
<evidence type="ECO:0000313" key="2">
    <source>
        <dbReference type="Proteomes" id="UP001148838"/>
    </source>
</evidence>
<evidence type="ECO:0000313" key="1">
    <source>
        <dbReference type="EMBL" id="KAJ4427669.1"/>
    </source>
</evidence>
<accession>A0ABQ8S186</accession>
<protein>
    <submittedName>
        <fullName evidence="1">Uncharacterized protein</fullName>
    </submittedName>
</protein>
<reference evidence="1 2" key="1">
    <citation type="journal article" date="2022" name="Allergy">
        <title>Genome assembly and annotation of Periplaneta americana reveal a comprehensive cockroach allergen profile.</title>
        <authorList>
            <person name="Wang L."/>
            <person name="Xiong Q."/>
            <person name="Saelim N."/>
            <person name="Wang L."/>
            <person name="Nong W."/>
            <person name="Wan A.T."/>
            <person name="Shi M."/>
            <person name="Liu X."/>
            <person name="Cao Q."/>
            <person name="Hui J.H.L."/>
            <person name="Sookrung N."/>
            <person name="Leung T.F."/>
            <person name="Tungtrongchitr A."/>
            <person name="Tsui S.K.W."/>
        </authorList>
    </citation>
    <scope>NUCLEOTIDE SEQUENCE [LARGE SCALE GENOMIC DNA]</scope>
    <source>
        <strain evidence="1">PWHHKU_190912</strain>
    </source>
</reference>
<proteinExistence type="predicted"/>
<dbReference type="EMBL" id="JAJSOF020000038">
    <property type="protein sequence ID" value="KAJ4427669.1"/>
    <property type="molecule type" value="Genomic_DNA"/>
</dbReference>
<comment type="caution">
    <text evidence="1">The sequence shown here is derived from an EMBL/GenBank/DDBJ whole genome shotgun (WGS) entry which is preliminary data.</text>
</comment>
<sequence length="184" mass="21890">MFSSLLARVVDFLGSFRKLYEYARHFHSMCVDVPYFSVCRCNHLLRIFDATECDIRKVQDNREGLELNGLHQLLVYADDVNMLEKIHERLGKTRECYLKKVESHLCDWSHLLRHVGLRLLRHVELCPVTSNTSAMSLNWYFTVRKNSPQYVFPNSSHSCHYWSYRTYRNKATYGTVNLRQHRKV</sequence>
<name>A0ABQ8S186_PERAM</name>